<keyword evidence="3 7" id="KW-0812">Transmembrane</keyword>
<dbReference type="Pfam" id="PF07690">
    <property type="entry name" value="MFS_1"/>
    <property type="match status" value="1"/>
</dbReference>
<dbReference type="GO" id="GO:0022857">
    <property type="term" value="F:transmembrane transporter activity"/>
    <property type="evidence" value="ECO:0007669"/>
    <property type="project" value="InterPro"/>
</dbReference>
<feature type="transmembrane region" description="Helical" evidence="7">
    <location>
        <begin position="276"/>
        <end position="298"/>
    </location>
</feature>
<proteinExistence type="predicted"/>
<evidence type="ECO:0000256" key="4">
    <source>
        <dbReference type="ARBA" id="ARBA00022989"/>
    </source>
</evidence>
<dbReference type="InterPro" id="IPR011701">
    <property type="entry name" value="MFS"/>
</dbReference>
<reference evidence="9 10" key="1">
    <citation type="submission" date="2014-02" db="EMBL/GenBank/DDBJ databases">
        <title>The genome sequence of Colletotrichum salicis CBS 607.94.</title>
        <authorList>
            <person name="Baroncelli R."/>
            <person name="Thon M.R."/>
        </authorList>
    </citation>
    <scope>NUCLEOTIDE SEQUENCE [LARGE SCALE GENOMIC DNA]</scope>
    <source>
        <strain evidence="9 10">CBS 607.94</strain>
    </source>
</reference>
<name>A0A135U1A4_9PEZI</name>
<evidence type="ECO:0000256" key="2">
    <source>
        <dbReference type="ARBA" id="ARBA00022448"/>
    </source>
</evidence>
<evidence type="ECO:0000313" key="10">
    <source>
        <dbReference type="Proteomes" id="UP000070121"/>
    </source>
</evidence>
<sequence length="845" mass="94142">MLRSIIRRLASDQPESVNDYIGVVVSLEEAHLHSHSARTGKCEFEERPSGDDDAEDDGKDQSESAGMLEMSAAEYTIEGLRKEVRRGGQGRWTEYELKSKLINKAIQDIGMGRYNWQLFILCGFGWFADNLWMHGVALTLPSLSAEFGISEQRVRYTTSSIFLGLCFGSFIWGIGSDVLGRRIAFNLTLLITGVFGILLAFAPTWGWVNFLFAALGFGVGGNLPVDGALFLEFLPDASSSLLTLLSVWWPVGQLSSSLAAWYFIANWPPEQGWRRFVLTIGLITFIMFVVRFFVFRLFESPKFLLSKGRQSEAIAVVHGIASRNGAKTWLTEEILDAVVDGVTDEDEEHPRGGRSGVFRSSGVAANALRERMKAFSADRLRPLFKTRTLGLATVVVWFVWATIGMGYPLFNAFLPQYLSHGGAAPPPEDSPDAGATPITPDTYRTYAITSAVGVPGSLLAAYLVDQKSPWLGRRGTLACSSFVSAIFLFMFVKFGTSPASQLFFSCVEAFSQNIMYGVLYAFTPEIFPAPYPEPAISSVVPSALSHAYPKPIALPLIRDDFRQTKSPSMHTGVQMFNAIPRPKQLTCKIRNHWVIGMCYVEVLPASDAMIIIVPRTKNTEAIAPWTWSCEDPALAVALGHRLRQSGVKEELCQIGDMCSRAEVNFIHKIFSYVKPGVAQLKAGHITWRRFEMPWLWLLQGSPSGIANVLWVPQSSRDLEPVLESYRLTALLGLDAPSYYCRSQDACYRGTPYISPRPATEAEESKLTELREMQEEIRHEMESYAVPLPDAILAALSTARYPVAEWELYQIANMNMVIEHDVSLSHFFSRIQNDEKLHDSRCLKSV</sequence>
<keyword evidence="10" id="KW-1185">Reference proteome</keyword>
<dbReference type="PANTHER" id="PTHR23511">
    <property type="entry name" value="SYNAPTIC VESICLE GLYCOPROTEIN 2"/>
    <property type="match status" value="1"/>
</dbReference>
<comment type="caution">
    <text evidence="9">The sequence shown here is derived from an EMBL/GenBank/DDBJ whole genome shotgun (WGS) entry which is preliminary data.</text>
</comment>
<dbReference type="SUPFAM" id="SSF103473">
    <property type="entry name" value="MFS general substrate transporter"/>
    <property type="match status" value="1"/>
</dbReference>
<feature type="transmembrane region" description="Helical" evidence="7">
    <location>
        <begin position="241"/>
        <end position="264"/>
    </location>
</feature>
<comment type="subcellular location">
    <subcellularLocation>
        <location evidence="1">Membrane</location>
        <topology evidence="1">Multi-pass membrane protein</topology>
    </subcellularLocation>
</comment>
<dbReference type="AlphaFoldDB" id="A0A135U1A4"/>
<evidence type="ECO:0000256" key="3">
    <source>
        <dbReference type="ARBA" id="ARBA00022692"/>
    </source>
</evidence>
<protein>
    <submittedName>
        <fullName evidence="9">Major facilitator superfamily transporter</fullName>
    </submittedName>
</protein>
<feature type="transmembrane region" description="Helical" evidence="7">
    <location>
        <begin position="476"/>
        <end position="496"/>
    </location>
</feature>
<evidence type="ECO:0000256" key="1">
    <source>
        <dbReference type="ARBA" id="ARBA00004141"/>
    </source>
</evidence>
<feature type="transmembrane region" description="Helical" evidence="7">
    <location>
        <begin position="389"/>
        <end position="410"/>
    </location>
</feature>
<dbReference type="GO" id="GO:0016020">
    <property type="term" value="C:membrane"/>
    <property type="evidence" value="ECO:0007669"/>
    <property type="project" value="UniProtKB-SubCell"/>
</dbReference>
<feature type="compositionally biased region" description="Basic and acidic residues" evidence="6">
    <location>
        <begin position="40"/>
        <end position="50"/>
    </location>
</feature>
<dbReference type="Proteomes" id="UP000070121">
    <property type="component" value="Unassembled WGS sequence"/>
</dbReference>
<feature type="transmembrane region" description="Helical" evidence="7">
    <location>
        <begin position="211"/>
        <end position="234"/>
    </location>
</feature>
<dbReference type="OrthoDB" id="4139357at2759"/>
<dbReference type="PROSITE" id="PS50850">
    <property type="entry name" value="MFS"/>
    <property type="match status" value="1"/>
</dbReference>
<feature type="transmembrane region" description="Helical" evidence="7">
    <location>
        <begin position="114"/>
        <end position="133"/>
    </location>
</feature>
<gene>
    <name evidence="9" type="ORF">CSAL01_08793</name>
</gene>
<dbReference type="Gene3D" id="1.20.1250.20">
    <property type="entry name" value="MFS general substrate transporter like domains"/>
    <property type="match status" value="1"/>
</dbReference>
<evidence type="ECO:0000256" key="7">
    <source>
        <dbReference type="SAM" id="Phobius"/>
    </source>
</evidence>
<feature type="domain" description="Major facilitator superfamily (MFS) profile" evidence="8">
    <location>
        <begin position="118"/>
        <end position="617"/>
    </location>
</feature>
<keyword evidence="2" id="KW-0813">Transport</keyword>
<dbReference type="EMBL" id="JFFI01001784">
    <property type="protein sequence ID" value="KXH54155.1"/>
    <property type="molecule type" value="Genomic_DNA"/>
</dbReference>
<dbReference type="PANTHER" id="PTHR23511:SF5">
    <property type="entry name" value="MAJOR FACILITATOR-TYPE TRANSPORTER HXNZ-RELATED"/>
    <property type="match status" value="1"/>
</dbReference>
<keyword evidence="4 7" id="KW-1133">Transmembrane helix</keyword>
<dbReference type="CDD" id="cd17316">
    <property type="entry name" value="MFS_SV2_like"/>
    <property type="match status" value="1"/>
</dbReference>
<dbReference type="InterPro" id="IPR036259">
    <property type="entry name" value="MFS_trans_sf"/>
</dbReference>
<organism evidence="9 10">
    <name type="scientific">Colletotrichum salicis</name>
    <dbReference type="NCBI Taxonomy" id="1209931"/>
    <lineage>
        <taxon>Eukaryota</taxon>
        <taxon>Fungi</taxon>
        <taxon>Dikarya</taxon>
        <taxon>Ascomycota</taxon>
        <taxon>Pezizomycotina</taxon>
        <taxon>Sordariomycetes</taxon>
        <taxon>Hypocreomycetidae</taxon>
        <taxon>Glomerellales</taxon>
        <taxon>Glomerellaceae</taxon>
        <taxon>Colletotrichum</taxon>
        <taxon>Colletotrichum acutatum species complex</taxon>
    </lineage>
</organism>
<feature type="transmembrane region" description="Helical" evidence="7">
    <location>
        <begin position="446"/>
        <end position="464"/>
    </location>
</feature>
<feature type="transmembrane region" description="Helical" evidence="7">
    <location>
        <begin position="153"/>
        <end position="172"/>
    </location>
</feature>
<keyword evidence="5 7" id="KW-0472">Membrane</keyword>
<evidence type="ECO:0000313" key="9">
    <source>
        <dbReference type="EMBL" id="KXH54155.1"/>
    </source>
</evidence>
<evidence type="ECO:0000259" key="8">
    <source>
        <dbReference type="PROSITE" id="PS50850"/>
    </source>
</evidence>
<feature type="transmembrane region" description="Helical" evidence="7">
    <location>
        <begin position="184"/>
        <end position="205"/>
    </location>
</feature>
<evidence type="ECO:0000256" key="6">
    <source>
        <dbReference type="SAM" id="MobiDB-lite"/>
    </source>
</evidence>
<accession>A0A135U1A4</accession>
<feature type="region of interest" description="Disordered" evidence="6">
    <location>
        <begin position="38"/>
        <end position="65"/>
    </location>
</feature>
<dbReference type="InterPro" id="IPR020846">
    <property type="entry name" value="MFS_dom"/>
</dbReference>
<evidence type="ECO:0000256" key="5">
    <source>
        <dbReference type="ARBA" id="ARBA00023136"/>
    </source>
</evidence>